<feature type="domain" description="DNA-directed DNA polymerase family B exonuclease" evidence="16">
    <location>
        <begin position="542"/>
        <end position="784"/>
    </location>
</feature>
<feature type="domain" description="Zinc finger DNA-directed DNA polymerase family B alpha" evidence="17">
    <location>
        <begin position="1321"/>
        <end position="1498"/>
    </location>
</feature>
<dbReference type="RefSeq" id="XP_020429390.1">
    <property type="nucleotide sequence ID" value="XM_020583203.1"/>
</dbReference>
<dbReference type="PROSITE" id="PS00116">
    <property type="entry name" value="DNA_POLYMERASE_B"/>
    <property type="match status" value="1"/>
</dbReference>
<evidence type="ECO:0000256" key="1">
    <source>
        <dbReference type="ARBA" id="ARBA00004123"/>
    </source>
</evidence>
<feature type="compositionally biased region" description="Acidic residues" evidence="14">
    <location>
        <begin position="283"/>
        <end position="297"/>
    </location>
</feature>
<keyword evidence="19" id="KW-1185">Reference proteome</keyword>
<dbReference type="FunCoup" id="D3BMP9">
    <property type="interactions" value="548"/>
</dbReference>
<dbReference type="Proteomes" id="UP000001396">
    <property type="component" value="Unassembled WGS sequence"/>
</dbReference>
<dbReference type="GO" id="GO:0006272">
    <property type="term" value="P:leading strand elongation"/>
    <property type="evidence" value="ECO:0007669"/>
    <property type="project" value="TreeGrafter"/>
</dbReference>
<dbReference type="InterPro" id="IPR006172">
    <property type="entry name" value="DNA-dir_DNA_pol_B"/>
</dbReference>
<feature type="compositionally biased region" description="Basic and acidic residues" evidence="14">
    <location>
        <begin position="19"/>
        <end position="34"/>
    </location>
</feature>
<evidence type="ECO:0000313" key="19">
    <source>
        <dbReference type="Proteomes" id="UP000001396"/>
    </source>
</evidence>
<protein>
    <recommendedName>
        <fullName evidence="12">DNA polymerase</fullName>
        <ecNumber evidence="12">2.7.7.7</ecNumber>
    </recommendedName>
</protein>
<dbReference type="InParanoid" id="D3BMP9"/>
<comment type="catalytic activity">
    <reaction evidence="12">
        <text>DNA(n) + a 2'-deoxyribonucleoside 5'-triphosphate = DNA(n+1) + diphosphate</text>
        <dbReference type="Rhea" id="RHEA:22508"/>
        <dbReference type="Rhea" id="RHEA-COMP:17339"/>
        <dbReference type="Rhea" id="RHEA-COMP:17340"/>
        <dbReference type="ChEBI" id="CHEBI:33019"/>
        <dbReference type="ChEBI" id="CHEBI:61560"/>
        <dbReference type="ChEBI" id="CHEBI:173112"/>
        <dbReference type="EC" id="2.7.7.7"/>
    </reaction>
</comment>
<keyword evidence="4 12" id="KW-0548">Nucleotidyltransferase</keyword>
<keyword evidence="13" id="KW-0175">Coiled coil</keyword>
<dbReference type="STRING" id="670386.D3BMP9"/>
<dbReference type="Gene3D" id="1.10.132.60">
    <property type="entry name" value="DNA polymerase family B, C-terminal domain"/>
    <property type="match status" value="1"/>
</dbReference>
<evidence type="ECO:0000259" key="17">
    <source>
        <dbReference type="Pfam" id="PF08996"/>
    </source>
</evidence>
<dbReference type="InterPro" id="IPR006134">
    <property type="entry name" value="DNA-dir_DNA_pol_B_multi_dom"/>
</dbReference>
<dbReference type="Pfam" id="PF00136">
    <property type="entry name" value="DNA_pol_B"/>
    <property type="match status" value="1"/>
</dbReference>
<keyword evidence="5 12" id="KW-0235">DNA replication</keyword>
<keyword evidence="7" id="KW-0863">Zinc-finger</keyword>
<dbReference type="InterPro" id="IPR038256">
    <property type="entry name" value="Pol_alpha_znc_sf"/>
</dbReference>
<feature type="compositionally biased region" description="Acidic residues" evidence="14">
    <location>
        <begin position="315"/>
        <end position="328"/>
    </location>
</feature>
<dbReference type="PANTHER" id="PTHR45861">
    <property type="entry name" value="DNA POLYMERASE ALPHA CATALYTIC SUBUNIT"/>
    <property type="match status" value="1"/>
</dbReference>
<dbReference type="GO" id="GO:0005658">
    <property type="term" value="C:alpha DNA polymerase:primase complex"/>
    <property type="evidence" value="ECO:0007669"/>
    <property type="project" value="TreeGrafter"/>
</dbReference>
<dbReference type="InterPro" id="IPR036397">
    <property type="entry name" value="RNaseH_sf"/>
</dbReference>
<feature type="coiled-coil region" evidence="13">
    <location>
        <begin position="970"/>
        <end position="1009"/>
    </location>
</feature>
<feature type="compositionally biased region" description="Basic and acidic residues" evidence="14">
    <location>
        <begin position="122"/>
        <end position="132"/>
    </location>
</feature>
<gene>
    <name evidence="18" type="primary">polA1</name>
    <name evidence="18" type="ORF">PPL_12472</name>
</gene>
<dbReference type="InterPro" id="IPR045846">
    <property type="entry name" value="POLBc_alpha"/>
</dbReference>
<evidence type="ECO:0000256" key="2">
    <source>
        <dbReference type="ARBA" id="ARBA00005755"/>
    </source>
</evidence>
<evidence type="ECO:0000256" key="3">
    <source>
        <dbReference type="ARBA" id="ARBA00022679"/>
    </source>
</evidence>
<evidence type="ECO:0000256" key="7">
    <source>
        <dbReference type="ARBA" id="ARBA00022771"/>
    </source>
</evidence>
<dbReference type="InterPro" id="IPR012337">
    <property type="entry name" value="RNaseH-like_sf"/>
</dbReference>
<dbReference type="CDD" id="cd05532">
    <property type="entry name" value="POLBc_alpha"/>
    <property type="match status" value="1"/>
</dbReference>
<feature type="compositionally biased region" description="Low complexity" evidence="14">
    <location>
        <begin position="159"/>
        <end position="193"/>
    </location>
</feature>
<dbReference type="PRINTS" id="PR00106">
    <property type="entry name" value="DNAPOLB"/>
</dbReference>
<feature type="domain" description="DNA-directed DNA polymerase family B multifunctional" evidence="15">
    <location>
        <begin position="849"/>
        <end position="1278"/>
    </location>
</feature>
<feature type="compositionally biased region" description="Basic and acidic residues" evidence="14">
    <location>
        <begin position="141"/>
        <end position="150"/>
    </location>
</feature>
<evidence type="ECO:0000256" key="13">
    <source>
        <dbReference type="SAM" id="Coils"/>
    </source>
</evidence>
<dbReference type="GeneID" id="31367939"/>
<evidence type="ECO:0000256" key="6">
    <source>
        <dbReference type="ARBA" id="ARBA00022723"/>
    </source>
</evidence>
<dbReference type="InterPro" id="IPR017964">
    <property type="entry name" value="DNA-dir_DNA_pol_B_CS"/>
</dbReference>
<proteinExistence type="inferred from homology"/>
<dbReference type="SUPFAM" id="SSF56672">
    <property type="entry name" value="DNA/RNA polymerases"/>
    <property type="match status" value="1"/>
</dbReference>
<accession>D3BMP9</accession>
<evidence type="ECO:0000256" key="11">
    <source>
        <dbReference type="ARBA" id="ARBA00023242"/>
    </source>
</evidence>
<comment type="caution">
    <text evidence="18">The sequence shown here is derived from an EMBL/GenBank/DDBJ whole genome shotgun (WGS) entry which is preliminary data.</text>
</comment>
<dbReference type="Pfam" id="PF08996">
    <property type="entry name" value="zf-DNA_Pol"/>
    <property type="match status" value="1"/>
</dbReference>
<dbReference type="CDD" id="cd05776">
    <property type="entry name" value="DNA_polB_alpha_exo"/>
    <property type="match status" value="1"/>
</dbReference>
<keyword evidence="8" id="KW-0862">Zinc</keyword>
<organism evidence="18 19">
    <name type="scientific">Heterostelium pallidum (strain ATCC 26659 / Pp 5 / PN500)</name>
    <name type="common">Cellular slime mold</name>
    <name type="synonym">Polysphondylium pallidum</name>
    <dbReference type="NCBI Taxonomy" id="670386"/>
    <lineage>
        <taxon>Eukaryota</taxon>
        <taxon>Amoebozoa</taxon>
        <taxon>Evosea</taxon>
        <taxon>Eumycetozoa</taxon>
        <taxon>Dictyostelia</taxon>
        <taxon>Acytosteliales</taxon>
        <taxon>Acytosteliaceae</taxon>
        <taxon>Heterostelium</taxon>
    </lineage>
</organism>
<dbReference type="SMART" id="SM00486">
    <property type="entry name" value="POLBc"/>
    <property type="match status" value="1"/>
</dbReference>
<dbReference type="Gene3D" id="2.40.50.730">
    <property type="match status" value="1"/>
</dbReference>
<dbReference type="GO" id="GO:0003682">
    <property type="term" value="F:chromatin binding"/>
    <property type="evidence" value="ECO:0007669"/>
    <property type="project" value="TreeGrafter"/>
</dbReference>
<feature type="compositionally biased region" description="Basic residues" evidence="14">
    <location>
        <begin position="102"/>
        <end position="121"/>
    </location>
</feature>
<comment type="similarity">
    <text evidence="2 12">Belongs to the DNA polymerase type-B family.</text>
</comment>
<keyword evidence="10 12" id="KW-0238">DNA-binding</keyword>
<evidence type="ECO:0000256" key="9">
    <source>
        <dbReference type="ARBA" id="ARBA00022932"/>
    </source>
</evidence>
<dbReference type="GO" id="GO:0000166">
    <property type="term" value="F:nucleotide binding"/>
    <property type="evidence" value="ECO:0007669"/>
    <property type="project" value="InterPro"/>
</dbReference>
<dbReference type="Gene3D" id="1.10.3200.20">
    <property type="entry name" value="DNA Polymerase alpha, zinc finger"/>
    <property type="match status" value="1"/>
</dbReference>
<evidence type="ECO:0000256" key="14">
    <source>
        <dbReference type="SAM" id="MobiDB-lite"/>
    </source>
</evidence>
<dbReference type="Gene3D" id="3.30.420.10">
    <property type="entry name" value="Ribonuclease H-like superfamily/Ribonuclease H"/>
    <property type="match status" value="1"/>
</dbReference>
<feature type="compositionally biased region" description="Basic and acidic residues" evidence="14">
    <location>
        <begin position="273"/>
        <end position="282"/>
    </location>
</feature>
<comment type="subcellular location">
    <subcellularLocation>
        <location evidence="1">Nucleus</location>
    </subcellularLocation>
</comment>
<dbReference type="EC" id="2.7.7.7" evidence="12"/>
<dbReference type="GO" id="GO:0006273">
    <property type="term" value="P:lagging strand elongation"/>
    <property type="evidence" value="ECO:0007669"/>
    <property type="project" value="TreeGrafter"/>
</dbReference>
<dbReference type="InterPro" id="IPR023211">
    <property type="entry name" value="DNA_pol_palm_dom_sf"/>
</dbReference>
<feature type="compositionally biased region" description="Low complexity" evidence="14">
    <location>
        <begin position="329"/>
        <end position="341"/>
    </location>
</feature>
<feature type="compositionally biased region" description="Acidic residues" evidence="14">
    <location>
        <begin position="35"/>
        <end position="52"/>
    </location>
</feature>
<evidence type="ECO:0000256" key="5">
    <source>
        <dbReference type="ARBA" id="ARBA00022705"/>
    </source>
</evidence>
<dbReference type="InterPro" id="IPR006133">
    <property type="entry name" value="DNA-dir_DNA_pol_B_exonuc"/>
</dbReference>
<dbReference type="InterPro" id="IPR043502">
    <property type="entry name" value="DNA/RNA_pol_sf"/>
</dbReference>
<evidence type="ECO:0000313" key="18">
    <source>
        <dbReference type="EMBL" id="EFA77261.1"/>
    </source>
</evidence>
<sequence length="1518" mass="172594">MTTTRSSRKKTSAVSKSLESLKRAKAGEEKRTDQISEDEEEDDQQIESEDDLQDKIEEVDKKRKDRDFVVDDDGFGYGERSDAEEEEDDYSGEEAEVANSRRSLKKKKTDANSKSKKKNAAKSKDDKKDDKQAAATAAATKKKDIPEANRMDQFLNRASAKTGSSTSTTSTTSSSNSKASTTTTTTSSSTSTTLGERLQKANAAKSNNEDELELYLNDLQANPNADMDIDSIEEQKHQLEMAKQKEQEEAAEKQRLEEEAAATAAREEEEEEQQKAKVKEEKQEDLDNNNNNEDSEPVTDSTTTTTIDDIKNEDNGDVDFEFDFEEEQQQQPQQKSQPKKSATSKKNAAIAKPLASNKPIKLSLISPKTSTNDWWGKAGSIEPKLIENLIVKDMSKITTTTKNELQFYYLTASEENNGNIYLFGKVRSVENNVETFKSCCAIIEGMKRNVFLLPRDYILDDNGEPTTKEPNEQLIRADVTKLMNSQKITGWTLKPVERSICFDYKVEGKNQPPGKYKLWKLCYPAAFSALKNELTGSTFQAVYGVTSSPLELFLLKKKIMGPSWLSLADFKPALSMSEKTSWCRLEGKVDSYKKVKPVAASEQMPSPPVVVMSLSTKSLNSASNPEILMVSMVVNESISIDGATTGANQSRVKYHTALRHLNKEVLPHDFNQNKQNLKVFVKEHELLSHVANMIMTVDPDVLAGHNITGFDLDILLHRMKDLKVMDWSYIGRLRRREFPRLSSNIGSSENQYQERQAVTGRLICDSYLLCKEFLQKEKSFKLVEICKTQLNIDKEEINYLRIELYYQSSTKLNTLIDLNENDCHVIFLLMFKLSFLPLTKQLTNLAGNLWNRSLAGNRAERIEYLLLHNFHAEKFVLPDKIFSKDKDFGKKKAAYSGGLVLDPKAGFYDRYVVLLDFNSLYPSIIQEYNVCFTTIERKLREDGNRSINGGYESAQPPASSVSRGILPTVLQRLVAKRREVKRSLASESNEELKQQLDIKQQAIKLVANSMYGCLGFKSSRFYALPLAELVTRKGRENLQKSSEIAGRMNYDVVYGDTDSLMINTGVSTYNEAEAIGFEIKKKVNEQYRGSVMEIELDGIFKRLLLLKKKKYAALIETKKAGVCSTFIQNKGIDIVRRDWCGVTKEIGNHLLSLIMSPDDNVSNNLQFEIKEYVESMAQKMRSFEVPVENFVITKTLSSAPEDYNDGDSQPHVQVALQLKAKGEVVQQGDQIPYVIVKGEDDWAKRARHPKELENDASLIDLDWYLSQQILPPLYRMVSLLDVEEEKLATFLGMSTRKYRANKPKHQEDEEFTIDNEIYRSLDSDARFSSCTRPEFRCAFCKSLTQFKGITVVSDKPICLAIEGLTCSNQACKQPLSPSIIKNQLSLILRANVKQHQDYAMRCTECRSVSKDYRRSDNIKCIDPYCNGKMEQLVKSEQILKQLEYFQRLFSVKHIKERFDNIEEHLDVQQIKLLNELEAQVSNLLNRHKGSTYEIKSIFPNTQIGQRYFERKPWLKNNI</sequence>
<dbReference type="InterPro" id="IPR015088">
    <property type="entry name" value="Znf_DNA-dir_DNA_pol_B_alpha"/>
</dbReference>
<dbReference type="GO" id="GO:1902975">
    <property type="term" value="P:mitotic DNA replication initiation"/>
    <property type="evidence" value="ECO:0007669"/>
    <property type="project" value="InterPro"/>
</dbReference>
<feature type="compositionally biased region" description="Basic and acidic residues" evidence="14">
    <location>
        <begin position="233"/>
        <end position="258"/>
    </location>
</feature>
<dbReference type="GO" id="GO:0003688">
    <property type="term" value="F:DNA replication origin binding"/>
    <property type="evidence" value="ECO:0007669"/>
    <property type="project" value="TreeGrafter"/>
</dbReference>
<dbReference type="PANTHER" id="PTHR45861:SF1">
    <property type="entry name" value="DNA POLYMERASE ALPHA CATALYTIC SUBUNIT"/>
    <property type="match status" value="1"/>
</dbReference>
<evidence type="ECO:0000259" key="16">
    <source>
        <dbReference type="Pfam" id="PF03104"/>
    </source>
</evidence>
<keyword evidence="9 12" id="KW-0239">DNA-directed DNA polymerase</keyword>
<dbReference type="OMA" id="MTKMNVG"/>
<keyword evidence="11" id="KW-0539">Nucleus</keyword>
<dbReference type="Pfam" id="PF03104">
    <property type="entry name" value="DNA_pol_B_exo1"/>
    <property type="match status" value="1"/>
</dbReference>
<dbReference type="Gene3D" id="3.30.70.2820">
    <property type="match status" value="1"/>
</dbReference>
<dbReference type="Gene3D" id="3.90.1600.10">
    <property type="entry name" value="Palm domain of DNA polymerase"/>
    <property type="match status" value="1"/>
</dbReference>
<dbReference type="SUPFAM" id="SSF53098">
    <property type="entry name" value="Ribonuclease H-like"/>
    <property type="match status" value="1"/>
</dbReference>
<dbReference type="Gene3D" id="1.10.287.690">
    <property type="entry name" value="Helix hairpin bin"/>
    <property type="match status" value="1"/>
</dbReference>
<feature type="region of interest" description="Disordered" evidence="14">
    <location>
        <begin position="1"/>
        <end position="352"/>
    </location>
</feature>
<keyword evidence="3 12" id="KW-0808">Transferase</keyword>
<dbReference type="InterPro" id="IPR042087">
    <property type="entry name" value="DNA_pol_B_thumb"/>
</dbReference>
<dbReference type="EMBL" id="ADBJ01000043">
    <property type="protein sequence ID" value="EFA77261.1"/>
    <property type="molecule type" value="Genomic_DNA"/>
</dbReference>
<evidence type="ECO:0000256" key="12">
    <source>
        <dbReference type="RuleBase" id="RU000442"/>
    </source>
</evidence>
<feature type="compositionally biased region" description="Basic residues" evidence="14">
    <location>
        <begin position="1"/>
        <end position="11"/>
    </location>
</feature>
<evidence type="ECO:0000256" key="10">
    <source>
        <dbReference type="ARBA" id="ARBA00023125"/>
    </source>
</evidence>
<dbReference type="GO" id="GO:0003887">
    <property type="term" value="F:DNA-directed DNA polymerase activity"/>
    <property type="evidence" value="ECO:0007669"/>
    <property type="project" value="UniProtKB-KW"/>
</dbReference>
<keyword evidence="6" id="KW-0479">Metal-binding</keyword>
<dbReference type="GO" id="GO:0003697">
    <property type="term" value="F:single-stranded DNA binding"/>
    <property type="evidence" value="ECO:0007669"/>
    <property type="project" value="TreeGrafter"/>
</dbReference>
<reference evidence="18 19" key="1">
    <citation type="journal article" date="2011" name="Genome Res.">
        <title>Phylogeny-wide analysis of social amoeba genomes highlights ancient origins for complex intercellular communication.</title>
        <authorList>
            <person name="Heidel A.J."/>
            <person name="Lawal H.M."/>
            <person name="Felder M."/>
            <person name="Schilde C."/>
            <person name="Helps N.R."/>
            <person name="Tunggal B."/>
            <person name="Rivero F."/>
            <person name="John U."/>
            <person name="Schleicher M."/>
            <person name="Eichinger L."/>
            <person name="Platzer M."/>
            <person name="Noegel A.A."/>
            <person name="Schaap P."/>
            <person name="Gloeckner G."/>
        </authorList>
    </citation>
    <scope>NUCLEOTIDE SEQUENCE [LARGE SCALE GENOMIC DNA]</scope>
    <source>
        <strain evidence="19">ATCC 26659 / Pp 5 / PN500</strain>
    </source>
</reference>
<dbReference type="NCBIfam" id="TIGR00592">
    <property type="entry name" value="pol2"/>
    <property type="match status" value="1"/>
</dbReference>
<evidence type="ECO:0000256" key="8">
    <source>
        <dbReference type="ARBA" id="ARBA00022833"/>
    </source>
</evidence>
<name>D3BMP9_HETP5</name>
<dbReference type="Gene3D" id="6.10.10.100">
    <property type="match status" value="1"/>
</dbReference>
<feature type="compositionally biased region" description="Basic and acidic residues" evidence="14">
    <location>
        <begin position="53"/>
        <end position="69"/>
    </location>
</feature>
<dbReference type="GO" id="GO:0008270">
    <property type="term" value="F:zinc ion binding"/>
    <property type="evidence" value="ECO:0007669"/>
    <property type="project" value="UniProtKB-KW"/>
</dbReference>
<feature type="compositionally biased region" description="Acidic residues" evidence="14">
    <location>
        <begin position="82"/>
        <end position="96"/>
    </location>
</feature>
<evidence type="ECO:0000256" key="4">
    <source>
        <dbReference type="ARBA" id="ARBA00022695"/>
    </source>
</evidence>
<evidence type="ECO:0000259" key="15">
    <source>
        <dbReference type="Pfam" id="PF00136"/>
    </source>
</evidence>